<proteinExistence type="predicted"/>
<evidence type="ECO:0000313" key="1">
    <source>
        <dbReference type="EMBL" id="KAK2156444.1"/>
    </source>
</evidence>
<dbReference type="Proteomes" id="UP001208570">
    <property type="component" value="Unassembled WGS sequence"/>
</dbReference>
<name>A0AAD9N6Z6_9ANNE</name>
<evidence type="ECO:0000313" key="2">
    <source>
        <dbReference type="Proteomes" id="UP001208570"/>
    </source>
</evidence>
<dbReference type="EMBL" id="JAODUP010000213">
    <property type="protein sequence ID" value="KAK2156444.1"/>
    <property type="molecule type" value="Genomic_DNA"/>
</dbReference>
<dbReference type="AlphaFoldDB" id="A0AAD9N6Z6"/>
<gene>
    <name evidence="1" type="ORF">LSH36_213g03041</name>
</gene>
<organism evidence="1 2">
    <name type="scientific">Paralvinella palmiformis</name>
    <dbReference type="NCBI Taxonomy" id="53620"/>
    <lineage>
        <taxon>Eukaryota</taxon>
        <taxon>Metazoa</taxon>
        <taxon>Spiralia</taxon>
        <taxon>Lophotrochozoa</taxon>
        <taxon>Annelida</taxon>
        <taxon>Polychaeta</taxon>
        <taxon>Sedentaria</taxon>
        <taxon>Canalipalpata</taxon>
        <taxon>Terebellida</taxon>
        <taxon>Terebelliformia</taxon>
        <taxon>Alvinellidae</taxon>
        <taxon>Paralvinella</taxon>
    </lineage>
</organism>
<comment type="caution">
    <text evidence="1">The sequence shown here is derived from an EMBL/GenBank/DDBJ whole genome shotgun (WGS) entry which is preliminary data.</text>
</comment>
<accession>A0AAD9N6Z6</accession>
<protein>
    <submittedName>
        <fullName evidence="1">Uncharacterized protein</fullName>
    </submittedName>
</protein>
<reference evidence="1" key="1">
    <citation type="journal article" date="2023" name="Mol. Biol. Evol.">
        <title>Third-Generation Sequencing Reveals the Adaptive Role of the Epigenome in Three Deep-Sea Polychaetes.</title>
        <authorList>
            <person name="Perez M."/>
            <person name="Aroh O."/>
            <person name="Sun Y."/>
            <person name="Lan Y."/>
            <person name="Juniper S.K."/>
            <person name="Young C.R."/>
            <person name="Angers B."/>
            <person name="Qian P.Y."/>
        </authorList>
    </citation>
    <scope>NUCLEOTIDE SEQUENCE</scope>
    <source>
        <strain evidence="1">P08H-3</strain>
    </source>
</reference>
<keyword evidence="2" id="KW-1185">Reference proteome</keyword>
<sequence length="92" mass="10132">MARQAMILDLKAGTVVRLGQSRIAAVIGLSKKEELLCATGDELEKPDMVLELCRIKYKADGHWLIPKPNLPTTVNDNLIKGHILLNNGKNVD</sequence>